<evidence type="ECO:0000256" key="1">
    <source>
        <dbReference type="SAM" id="MobiDB-lite"/>
    </source>
</evidence>
<feature type="region of interest" description="Disordered" evidence="1">
    <location>
        <begin position="166"/>
        <end position="193"/>
    </location>
</feature>
<dbReference type="InterPro" id="IPR009057">
    <property type="entry name" value="Homeodomain-like_sf"/>
</dbReference>
<dbReference type="Proteomes" id="UP000702209">
    <property type="component" value="Unassembled WGS sequence"/>
</dbReference>
<evidence type="ECO:0000313" key="3">
    <source>
        <dbReference type="Proteomes" id="UP000702209"/>
    </source>
</evidence>
<protein>
    <submittedName>
        <fullName evidence="2">Helix-turn-helix domain containing protein</fullName>
    </submittedName>
</protein>
<dbReference type="Pfam" id="PF13565">
    <property type="entry name" value="HTH_32"/>
    <property type="match status" value="1"/>
</dbReference>
<proteinExistence type="predicted"/>
<dbReference type="SUPFAM" id="SSF46689">
    <property type="entry name" value="Homeodomain-like"/>
    <property type="match status" value="1"/>
</dbReference>
<reference evidence="2 3" key="1">
    <citation type="submission" date="2020-10" db="EMBL/GenBank/DDBJ databases">
        <title>Identification of Nocardia species via Next-generation sequencing and recognition of intraspecies genetic diversity.</title>
        <authorList>
            <person name="Li P."/>
            <person name="Li P."/>
            <person name="Lu B."/>
        </authorList>
    </citation>
    <scope>NUCLEOTIDE SEQUENCE [LARGE SCALE GENOMIC DNA]</scope>
    <source>
        <strain evidence="2 3">BJ06-0157</strain>
    </source>
</reference>
<keyword evidence="3" id="KW-1185">Reference proteome</keyword>
<gene>
    <name evidence="2" type="ORF">IU459_37365</name>
</gene>
<organism evidence="2 3">
    <name type="scientific">Nocardia amamiensis</name>
    <dbReference type="NCBI Taxonomy" id="404578"/>
    <lineage>
        <taxon>Bacteria</taxon>
        <taxon>Bacillati</taxon>
        <taxon>Actinomycetota</taxon>
        <taxon>Actinomycetes</taxon>
        <taxon>Mycobacteriales</taxon>
        <taxon>Nocardiaceae</taxon>
        <taxon>Nocardia</taxon>
    </lineage>
</organism>
<accession>A0ABS0D3X5</accession>
<dbReference type="EMBL" id="JADLQX010000184">
    <property type="protein sequence ID" value="MBF6303125.1"/>
    <property type="molecule type" value="Genomic_DNA"/>
</dbReference>
<sequence length="193" mass="21486">MPKVLVARPARDALEERKIRKLASARHAPGDWIRRARMITASWDGKSTAQIAGELGCHPQTVRERLHRFNAHGVDGLGDRRGSGRRPRLTETERSRIVALVATTPPGRMTRRPDGALEADQDGAPSSWTLDSLAAALRAEGIVVGRSQVRRILVAEGVRWRRPRSWTTSKDPYFVPKEPISSVSTRSHPRAPR</sequence>
<name>A0ABS0D3X5_9NOCA</name>
<comment type="caution">
    <text evidence="2">The sequence shown here is derived from an EMBL/GenBank/DDBJ whole genome shotgun (WGS) entry which is preliminary data.</text>
</comment>
<evidence type="ECO:0000313" key="2">
    <source>
        <dbReference type="EMBL" id="MBF6303125.1"/>
    </source>
</evidence>